<gene>
    <name evidence="2" type="ORF">WMG39_10835</name>
</gene>
<dbReference type="Proteomes" id="UP001384579">
    <property type="component" value="Unassembled WGS sequence"/>
</dbReference>
<keyword evidence="3" id="KW-1185">Reference proteome</keyword>
<name>A0ABU8YLQ9_9CYAN</name>
<accession>A0ABU8YLQ9</accession>
<dbReference type="EMBL" id="JBBLXS010000114">
    <property type="protein sequence ID" value="MEK0185355.1"/>
    <property type="molecule type" value="Genomic_DNA"/>
</dbReference>
<evidence type="ECO:0000313" key="2">
    <source>
        <dbReference type="EMBL" id="MEK0185355.1"/>
    </source>
</evidence>
<feature type="region of interest" description="Disordered" evidence="1">
    <location>
        <begin position="171"/>
        <end position="193"/>
    </location>
</feature>
<sequence length="193" mass="22251">MSDFKVTPEVELKTAQMLQRYQLQDEAILRRWAKLHGINSTRGFFYPSEVDLIDHAHHHIYNLGMSIADYQSLLDRRRDYSQTAGDQNQTVDSQVANEAYDAIEMLTEQYSEAVDLMGERIADHFIDELDLSVMRHLSQKVKDRRVLNGQNPKPNRFLQVIKAVLQPSSGNTLLVPKKSDDPSLELEHHHRLG</sequence>
<evidence type="ECO:0000256" key="1">
    <source>
        <dbReference type="SAM" id="MobiDB-lite"/>
    </source>
</evidence>
<feature type="compositionally biased region" description="Basic and acidic residues" evidence="1">
    <location>
        <begin position="177"/>
        <end position="193"/>
    </location>
</feature>
<proteinExistence type="predicted"/>
<organism evidence="2 3">
    <name type="scientific">Microcoleus anatoxicus PTRS2</name>
    <dbReference type="NCBI Taxonomy" id="2705321"/>
    <lineage>
        <taxon>Bacteria</taxon>
        <taxon>Bacillati</taxon>
        <taxon>Cyanobacteriota</taxon>
        <taxon>Cyanophyceae</taxon>
        <taxon>Oscillatoriophycideae</taxon>
        <taxon>Oscillatoriales</taxon>
        <taxon>Microcoleaceae</taxon>
        <taxon>Microcoleus</taxon>
        <taxon>Microcoleus anatoxicus</taxon>
    </lineage>
</organism>
<evidence type="ECO:0000313" key="3">
    <source>
        <dbReference type="Proteomes" id="UP001384579"/>
    </source>
</evidence>
<reference evidence="2 3" key="1">
    <citation type="journal article" date="2020" name="Harmful Algae">
        <title>Molecular and morphological characterization of a novel dihydroanatoxin-a producing Microcoleus species (cyanobacteria) from the Russian River, California, USA.</title>
        <authorList>
            <person name="Conklin K.Y."/>
            <person name="Stancheva R."/>
            <person name="Otten T.G."/>
            <person name="Fadness R."/>
            <person name="Boyer G.L."/>
            <person name="Read B."/>
            <person name="Zhang X."/>
            <person name="Sheath R.G."/>
        </authorList>
    </citation>
    <scope>NUCLEOTIDE SEQUENCE [LARGE SCALE GENOMIC DNA]</scope>
    <source>
        <strain evidence="2 3">PTRS2</strain>
    </source>
</reference>
<comment type="caution">
    <text evidence="2">The sequence shown here is derived from an EMBL/GenBank/DDBJ whole genome shotgun (WGS) entry which is preliminary data.</text>
</comment>
<protein>
    <submittedName>
        <fullName evidence="2">Uncharacterized protein</fullName>
    </submittedName>
</protein>
<dbReference type="RefSeq" id="WP_340518749.1">
    <property type="nucleotide sequence ID" value="NZ_JBBLXS010000114.1"/>
</dbReference>